<keyword evidence="4" id="KW-1185">Reference proteome</keyword>
<name>A0AAW9EZP9_AERCA</name>
<dbReference type="Proteomes" id="UP001277183">
    <property type="component" value="Unassembled WGS sequence"/>
</dbReference>
<evidence type="ECO:0000313" key="1">
    <source>
        <dbReference type="EMBL" id="MDX7719871.1"/>
    </source>
</evidence>
<reference evidence="1" key="1">
    <citation type="submission" date="2023-11" db="EMBL/GenBank/DDBJ databases">
        <title>WGS of Aeromonas in Northern Israel.</title>
        <authorList>
            <person name="Hershko Y."/>
        </authorList>
    </citation>
    <scope>NUCLEOTIDE SEQUENCE</scope>
    <source>
        <strain evidence="1">77416</strain>
    </source>
</reference>
<evidence type="ECO:0000313" key="3">
    <source>
        <dbReference type="Proteomes" id="UP001277183"/>
    </source>
</evidence>
<evidence type="ECO:0000313" key="2">
    <source>
        <dbReference type="EMBL" id="MEA9438755.1"/>
    </source>
</evidence>
<proteinExistence type="predicted"/>
<gene>
    <name evidence="1" type="ORF">SJS77_05190</name>
    <name evidence="2" type="ORF">VCX44_23925</name>
</gene>
<accession>A0AAW9EZP9</accession>
<dbReference type="EMBL" id="JAYGOJ010000268">
    <property type="protein sequence ID" value="MEA9438755.1"/>
    <property type="molecule type" value="Genomic_DNA"/>
</dbReference>
<dbReference type="RefSeq" id="WP_223953398.1">
    <property type="nucleotide sequence ID" value="NZ_AP024136.1"/>
</dbReference>
<dbReference type="Proteomes" id="UP001304847">
    <property type="component" value="Unassembled WGS sequence"/>
</dbReference>
<protein>
    <submittedName>
        <fullName evidence="1">Uncharacterized protein</fullName>
    </submittedName>
</protein>
<sequence length="70" mass="7749">MKRLLKVTTMAGLFTLLRMAMGFVIAKVVAIYTGPTGMAILFQEQNMVGSLKRIINTPAGSGVVRFYRRI</sequence>
<reference evidence="2 4" key="2">
    <citation type="submission" date="2023-12" db="EMBL/GenBank/DDBJ databases">
        <title>Characterization of antibiotic resistance in Aeromonas spp. in hospital effluent.</title>
        <authorList>
            <person name="Negoseki B.R.S."/>
            <person name="Krul D."/>
            <person name="Siqueira A.C."/>
            <person name="Almeida M."/>
            <person name="Mesa D."/>
            <person name="Conte D."/>
            <person name="Dalla-Costa L.M."/>
        </authorList>
    </citation>
    <scope>NUCLEOTIDE SEQUENCE [LARGE SCALE GENOMIC DNA]</scope>
    <source>
        <strain evidence="2 4">36v</strain>
    </source>
</reference>
<dbReference type="AlphaFoldDB" id="A0AAW9EZP9"/>
<dbReference type="EMBL" id="JAWZVU010000030">
    <property type="protein sequence ID" value="MDX7719871.1"/>
    <property type="molecule type" value="Genomic_DNA"/>
</dbReference>
<organism evidence="1 3">
    <name type="scientific">Aeromonas caviae</name>
    <name type="common">Aeromonas punctata</name>
    <dbReference type="NCBI Taxonomy" id="648"/>
    <lineage>
        <taxon>Bacteria</taxon>
        <taxon>Pseudomonadati</taxon>
        <taxon>Pseudomonadota</taxon>
        <taxon>Gammaproteobacteria</taxon>
        <taxon>Aeromonadales</taxon>
        <taxon>Aeromonadaceae</taxon>
        <taxon>Aeromonas</taxon>
    </lineage>
</organism>
<evidence type="ECO:0000313" key="4">
    <source>
        <dbReference type="Proteomes" id="UP001304847"/>
    </source>
</evidence>
<comment type="caution">
    <text evidence="1">The sequence shown here is derived from an EMBL/GenBank/DDBJ whole genome shotgun (WGS) entry which is preliminary data.</text>
</comment>